<dbReference type="EMBL" id="JAOQNS010000013">
    <property type="protein sequence ID" value="MCW2309570.1"/>
    <property type="molecule type" value="Genomic_DNA"/>
</dbReference>
<reference evidence="3" key="1">
    <citation type="submission" date="2023-07" db="EMBL/GenBank/DDBJ databases">
        <title>Genome sequencing of Purple Non-Sulfur Bacteria from various extreme environments.</title>
        <authorList>
            <person name="Mayer M."/>
        </authorList>
    </citation>
    <scope>NUCLEOTIDE SEQUENCE [LARGE SCALE GENOMIC DNA]</scope>
    <source>
        <strain evidence="3">DSM 17935</strain>
    </source>
</reference>
<evidence type="ECO:0000313" key="2">
    <source>
        <dbReference type="EMBL" id="MCW2309570.1"/>
    </source>
</evidence>
<keyword evidence="3" id="KW-1185">Reference proteome</keyword>
<comment type="caution">
    <text evidence="2">The sequence shown here is derived from an EMBL/GenBank/DDBJ whole genome shotgun (WGS) entry which is preliminary data.</text>
</comment>
<dbReference type="PANTHER" id="PTHR33164">
    <property type="entry name" value="TRANSCRIPTIONAL REGULATOR, MARR FAMILY"/>
    <property type="match status" value="1"/>
</dbReference>
<protein>
    <submittedName>
        <fullName evidence="2">DNA-binding MarR family transcriptional regulator</fullName>
    </submittedName>
</protein>
<dbReference type="RefSeq" id="WP_264603146.1">
    <property type="nucleotide sequence ID" value="NZ_JAOQNS010000013.1"/>
</dbReference>
<dbReference type="PROSITE" id="PS50995">
    <property type="entry name" value="HTH_MARR_2"/>
    <property type="match status" value="1"/>
</dbReference>
<dbReference type="InterPro" id="IPR039422">
    <property type="entry name" value="MarR/SlyA-like"/>
</dbReference>
<accession>A0ABT3HGP0</accession>
<evidence type="ECO:0000313" key="3">
    <source>
        <dbReference type="Proteomes" id="UP001209755"/>
    </source>
</evidence>
<dbReference type="Pfam" id="PF01047">
    <property type="entry name" value="MarR"/>
    <property type="match status" value="1"/>
</dbReference>
<proteinExistence type="predicted"/>
<evidence type="ECO:0000259" key="1">
    <source>
        <dbReference type="PROSITE" id="PS50995"/>
    </source>
</evidence>
<dbReference type="InterPro" id="IPR000835">
    <property type="entry name" value="HTH_MarR-typ"/>
</dbReference>
<organism evidence="2 3">
    <name type="scientific">Rhodobium gokarnense</name>
    <dbReference type="NCBI Taxonomy" id="364296"/>
    <lineage>
        <taxon>Bacteria</taxon>
        <taxon>Pseudomonadati</taxon>
        <taxon>Pseudomonadota</taxon>
        <taxon>Alphaproteobacteria</taxon>
        <taxon>Hyphomicrobiales</taxon>
        <taxon>Rhodobiaceae</taxon>
        <taxon>Rhodobium</taxon>
    </lineage>
</organism>
<feature type="domain" description="HTH marR-type" evidence="1">
    <location>
        <begin position="3"/>
        <end position="131"/>
    </location>
</feature>
<keyword evidence="2" id="KW-0238">DNA-binding</keyword>
<dbReference type="InterPro" id="IPR036390">
    <property type="entry name" value="WH_DNA-bd_sf"/>
</dbReference>
<sequence length="167" mass="17896">MQNDALANRLSALATAIGDATLAETGDLSESAIAAMIAIRAREPISIQHIAAVVGLTHSATVRLVDRLEKDWLVRRLRRKGREVMVETTARGKRRVRDLQVRRGEIIAGLAADLSPDEAKTLAALIDRLLAAAVDAGANPHRLCRFCETEEGATIVAALAPEEADEG</sequence>
<dbReference type="InterPro" id="IPR036388">
    <property type="entry name" value="WH-like_DNA-bd_sf"/>
</dbReference>
<dbReference type="SUPFAM" id="SSF46785">
    <property type="entry name" value="Winged helix' DNA-binding domain"/>
    <property type="match status" value="1"/>
</dbReference>
<dbReference type="GO" id="GO:0003677">
    <property type="term" value="F:DNA binding"/>
    <property type="evidence" value="ECO:0007669"/>
    <property type="project" value="UniProtKB-KW"/>
</dbReference>
<dbReference type="Proteomes" id="UP001209755">
    <property type="component" value="Unassembled WGS sequence"/>
</dbReference>
<dbReference type="PANTHER" id="PTHR33164:SF57">
    <property type="entry name" value="MARR-FAMILY TRANSCRIPTIONAL REGULATOR"/>
    <property type="match status" value="1"/>
</dbReference>
<dbReference type="Gene3D" id="1.10.10.10">
    <property type="entry name" value="Winged helix-like DNA-binding domain superfamily/Winged helix DNA-binding domain"/>
    <property type="match status" value="1"/>
</dbReference>
<name>A0ABT3HGP0_9HYPH</name>
<dbReference type="SMART" id="SM00347">
    <property type="entry name" value="HTH_MARR"/>
    <property type="match status" value="1"/>
</dbReference>
<gene>
    <name evidence="2" type="ORF">M2319_003926</name>
</gene>